<evidence type="ECO:0000313" key="2">
    <source>
        <dbReference type="Proteomes" id="UP001055072"/>
    </source>
</evidence>
<sequence length="573" mass="63173">MWPFNTPSWEQTVQEKQQTRKRWLDDAVHTKAAHSPYLKATASEIVQRIASREWTASEVLEAYIAQAARAHAVTNCLTEGVFLDEARGEAQKLDMHFQTTGELKGPLHGVPISFKDLFHVAGYDTTMGHTMFAGQPAESDAEVVRLVREAGGIPFVKTNLSQTLMFFECVNPMWGRTTNPYSDAHTSGGSTGGEAALLAMDGSALGWGNDVGGSMRIPTSYCGVYSLKPAHGRISSGGMRDAIPGFEAITTVTGPMARSVEDLELAFRVVAGKARDDSTTAPVPFRKVVLPEKLTFGYYSSDNYVRSSPVCQRAVLETVAALRRAGHDCVELPFPLETDRAMQRFLGLISSDGNKTLLKPIGKDPVQYELSTVDMGPKLWGWARFLLSWIIEHVAGDPFLADVLRLSKKKSVAEFYSRTAEVREFSRQMNRQLWGDGRFDAIIAPVQAIPALPHQAVARVATICGSTIIYNILDNPVGVIPVTRVDPEKDEVTPEWYEEKQRGVNSSPLLHALLYKGENSVYNAKRMAGLPVGIQIAGRKWEEEKVLAIMKVVDSTLGRRSFGPGNWETWQAN</sequence>
<organism evidence="1 2">
    <name type="scientific">Irpex rosettiformis</name>
    <dbReference type="NCBI Taxonomy" id="378272"/>
    <lineage>
        <taxon>Eukaryota</taxon>
        <taxon>Fungi</taxon>
        <taxon>Dikarya</taxon>
        <taxon>Basidiomycota</taxon>
        <taxon>Agaricomycotina</taxon>
        <taxon>Agaricomycetes</taxon>
        <taxon>Polyporales</taxon>
        <taxon>Irpicaceae</taxon>
        <taxon>Irpex</taxon>
    </lineage>
</organism>
<reference evidence="1" key="1">
    <citation type="journal article" date="2021" name="Environ. Microbiol.">
        <title>Gene family expansions and transcriptome signatures uncover fungal adaptations to wood decay.</title>
        <authorList>
            <person name="Hage H."/>
            <person name="Miyauchi S."/>
            <person name="Viragh M."/>
            <person name="Drula E."/>
            <person name="Min B."/>
            <person name="Chaduli D."/>
            <person name="Navarro D."/>
            <person name="Favel A."/>
            <person name="Norest M."/>
            <person name="Lesage-Meessen L."/>
            <person name="Balint B."/>
            <person name="Merenyi Z."/>
            <person name="de Eugenio L."/>
            <person name="Morin E."/>
            <person name="Martinez A.T."/>
            <person name="Baldrian P."/>
            <person name="Stursova M."/>
            <person name="Martinez M.J."/>
            <person name="Novotny C."/>
            <person name="Magnuson J.K."/>
            <person name="Spatafora J.W."/>
            <person name="Maurice S."/>
            <person name="Pangilinan J."/>
            <person name="Andreopoulos W."/>
            <person name="LaButti K."/>
            <person name="Hundley H."/>
            <person name="Na H."/>
            <person name="Kuo A."/>
            <person name="Barry K."/>
            <person name="Lipzen A."/>
            <person name="Henrissat B."/>
            <person name="Riley R."/>
            <person name="Ahrendt S."/>
            <person name="Nagy L.G."/>
            <person name="Grigoriev I.V."/>
            <person name="Martin F."/>
            <person name="Rosso M.N."/>
        </authorList>
    </citation>
    <scope>NUCLEOTIDE SEQUENCE</scope>
    <source>
        <strain evidence="1">CBS 384.51</strain>
    </source>
</reference>
<name>A0ACB8UBU7_9APHY</name>
<gene>
    <name evidence="1" type="ORF">BDY19DRAFT_991382</name>
</gene>
<accession>A0ACB8UBU7</accession>
<dbReference type="EMBL" id="MU274905">
    <property type="protein sequence ID" value="KAI0091703.1"/>
    <property type="molecule type" value="Genomic_DNA"/>
</dbReference>
<comment type="caution">
    <text evidence="1">The sequence shown here is derived from an EMBL/GenBank/DDBJ whole genome shotgun (WGS) entry which is preliminary data.</text>
</comment>
<dbReference type="Proteomes" id="UP001055072">
    <property type="component" value="Unassembled WGS sequence"/>
</dbReference>
<keyword evidence="2" id="KW-1185">Reference proteome</keyword>
<proteinExistence type="predicted"/>
<protein>
    <submittedName>
        <fullName evidence="1">Amidase signature enzyme</fullName>
    </submittedName>
</protein>
<evidence type="ECO:0000313" key="1">
    <source>
        <dbReference type="EMBL" id="KAI0091703.1"/>
    </source>
</evidence>